<protein>
    <submittedName>
        <fullName evidence="2">Uncharacterized protein</fullName>
    </submittedName>
</protein>
<keyword evidence="1" id="KW-0175">Coiled coil</keyword>
<dbReference type="EMBL" id="BARV01042782">
    <property type="protein sequence ID" value="GAI50907.1"/>
    <property type="molecule type" value="Genomic_DNA"/>
</dbReference>
<name>X1P3J9_9ZZZZ</name>
<accession>X1P3J9</accession>
<feature type="non-terminal residue" evidence="2">
    <location>
        <position position="103"/>
    </location>
</feature>
<sequence>MFSEIKSRKRGRPPNPYASILVAFRIRQDLNTQLDTCKNKTEVINKALDMYFDMEGQSSQWLLTRREEIRRELKSIESTITLKNQEEKEDKVRKEQEKLKAKS</sequence>
<evidence type="ECO:0000256" key="1">
    <source>
        <dbReference type="SAM" id="Coils"/>
    </source>
</evidence>
<feature type="coiled-coil region" evidence="1">
    <location>
        <begin position="66"/>
        <end position="102"/>
    </location>
</feature>
<dbReference type="AlphaFoldDB" id="X1P3J9"/>
<evidence type="ECO:0000313" key="2">
    <source>
        <dbReference type="EMBL" id="GAI50907.1"/>
    </source>
</evidence>
<organism evidence="2">
    <name type="scientific">marine sediment metagenome</name>
    <dbReference type="NCBI Taxonomy" id="412755"/>
    <lineage>
        <taxon>unclassified sequences</taxon>
        <taxon>metagenomes</taxon>
        <taxon>ecological metagenomes</taxon>
    </lineage>
</organism>
<proteinExistence type="predicted"/>
<comment type="caution">
    <text evidence="2">The sequence shown here is derived from an EMBL/GenBank/DDBJ whole genome shotgun (WGS) entry which is preliminary data.</text>
</comment>
<gene>
    <name evidence="2" type="ORF">S06H3_64176</name>
</gene>
<reference evidence="2" key="1">
    <citation type="journal article" date="2014" name="Front. Microbiol.">
        <title>High frequency of phylogenetically diverse reductive dehalogenase-homologous genes in deep subseafloor sedimentary metagenomes.</title>
        <authorList>
            <person name="Kawai M."/>
            <person name="Futagami T."/>
            <person name="Toyoda A."/>
            <person name="Takaki Y."/>
            <person name="Nishi S."/>
            <person name="Hori S."/>
            <person name="Arai W."/>
            <person name="Tsubouchi T."/>
            <person name="Morono Y."/>
            <person name="Uchiyama I."/>
            <person name="Ito T."/>
            <person name="Fujiyama A."/>
            <person name="Inagaki F."/>
            <person name="Takami H."/>
        </authorList>
    </citation>
    <scope>NUCLEOTIDE SEQUENCE</scope>
    <source>
        <strain evidence="2">Expedition CK06-06</strain>
    </source>
</reference>